<dbReference type="Gene3D" id="1.10.40.50">
    <property type="entry name" value="Probable gtpase engc, domain 3"/>
    <property type="match status" value="1"/>
</dbReference>
<accession>A0ABP0R6V0</accession>
<dbReference type="HAMAP" id="MF_01820">
    <property type="entry name" value="GTPase_RsgA"/>
    <property type="match status" value="1"/>
</dbReference>
<dbReference type="PANTHER" id="PTHR32120:SF11">
    <property type="entry name" value="SMALL RIBOSOMAL SUBUNIT BIOGENESIS GTPASE RSGA 1, MITOCHONDRIAL-RELATED"/>
    <property type="match status" value="1"/>
</dbReference>
<feature type="region of interest" description="Disordered" evidence="3">
    <location>
        <begin position="77"/>
        <end position="110"/>
    </location>
</feature>
<name>A0ABP0R6V0_9DINO</name>
<dbReference type="PANTHER" id="PTHR32120">
    <property type="entry name" value="SMALL RIBOSOMAL SUBUNIT BIOGENESIS GTPASE RSGA"/>
    <property type="match status" value="1"/>
</dbReference>
<evidence type="ECO:0000259" key="5">
    <source>
        <dbReference type="PROSITE" id="PS51721"/>
    </source>
</evidence>
<dbReference type="PROSITE" id="PS51721">
    <property type="entry name" value="G_CP"/>
    <property type="match status" value="1"/>
</dbReference>
<evidence type="ECO:0000313" key="6">
    <source>
        <dbReference type="EMBL" id="CAK9094916.1"/>
    </source>
</evidence>
<protein>
    <recommendedName>
        <fullName evidence="8">Small ribosomal subunit biogenesis GTPase RsgA</fullName>
    </recommendedName>
</protein>
<evidence type="ECO:0000256" key="1">
    <source>
        <dbReference type="ARBA" id="ARBA00022741"/>
    </source>
</evidence>
<dbReference type="InterPro" id="IPR010914">
    <property type="entry name" value="RsgA_GTPase_dom"/>
</dbReference>
<dbReference type="EMBL" id="CAXAMN010025406">
    <property type="protein sequence ID" value="CAK9094916.1"/>
    <property type="molecule type" value="Genomic_DNA"/>
</dbReference>
<proteinExistence type="inferred from homology"/>
<keyword evidence="1" id="KW-0547">Nucleotide-binding</keyword>
<dbReference type="NCBIfam" id="TIGR00157">
    <property type="entry name" value="ribosome small subunit-dependent GTPase A"/>
    <property type="match status" value="1"/>
</dbReference>
<keyword evidence="7" id="KW-1185">Reference proteome</keyword>
<comment type="caution">
    <text evidence="6">The sequence shown here is derived from an EMBL/GenBank/DDBJ whole genome shotgun (WGS) entry which is preliminary data.</text>
</comment>
<sequence>MAVLRVLPALPAASSASSSSSKRPWRPWPCERLTRQTERDVAIGLTSLVKMCWTGSGRRLASSRKAKSRTTLAQIQARLRARKEARDRRQSLKRDEEIPETEEEVSDEDDEDWEDFGYASGYVVGGAERHGQVLVKVNQQTLVCRIPKGRRAPNMEPIVGDEVKIRTSDAEAVVEEVLPRRSTLIRRQTMKPQVLCANLDLAVLVLSTEPNFSEGMVDRVLVSAHAQSLDVVLVLNKADLVPRGSEARHRVERRLFVYEKIGYKVLFVSALEGEGLEDLRSLLGGRTSILVGNSGVGKSCLLNKLGQGQIEVTVGDISEKLKLGRHITTTTTMPRRRLFSFSPRPLRPFRHRLPGEGPPAFLIDSPGARRFSIWDVKPEELKEHFIEFIPFARHCKFSDCRHLQEPGCMVKQAVEEGDVPPERYMSYQRIYQVLLEGTEGSFRSALWTESEHAEKRKRASVREADIGAPLSAIEIAVLRSSLHHLHHAFKGFCCKDSLRSMELIMTDENKDTDGMGYAAAAGKPKSDGG</sequence>
<keyword evidence="2" id="KW-0342">GTP-binding</keyword>
<dbReference type="InterPro" id="IPR004881">
    <property type="entry name" value="Ribosome_biogen_GTPase_RsgA"/>
</dbReference>
<dbReference type="Pfam" id="PF03193">
    <property type="entry name" value="RsgA_GTPase"/>
    <property type="match status" value="1"/>
</dbReference>
<dbReference type="InterPro" id="IPR027417">
    <property type="entry name" value="P-loop_NTPase"/>
</dbReference>
<organism evidence="6 7">
    <name type="scientific">Durusdinium trenchii</name>
    <dbReference type="NCBI Taxonomy" id="1381693"/>
    <lineage>
        <taxon>Eukaryota</taxon>
        <taxon>Sar</taxon>
        <taxon>Alveolata</taxon>
        <taxon>Dinophyceae</taxon>
        <taxon>Suessiales</taxon>
        <taxon>Symbiodiniaceae</taxon>
        <taxon>Durusdinium</taxon>
    </lineage>
</organism>
<feature type="domain" description="CP-type G" evidence="5">
    <location>
        <begin position="187"/>
        <end position="371"/>
    </location>
</feature>
<dbReference type="CDD" id="cd01854">
    <property type="entry name" value="YjeQ_EngC"/>
    <property type="match status" value="1"/>
</dbReference>
<gene>
    <name evidence="6" type="ORF">CCMP2556_LOCUS45244</name>
</gene>
<evidence type="ECO:0000256" key="2">
    <source>
        <dbReference type="ARBA" id="ARBA00023134"/>
    </source>
</evidence>
<feature type="compositionally biased region" description="Acidic residues" evidence="3">
    <location>
        <begin position="97"/>
        <end position="110"/>
    </location>
</feature>
<feature type="domain" description="EngC GTPase" evidence="4">
    <location>
        <begin position="197"/>
        <end position="369"/>
    </location>
</feature>
<dbReference type="InterPro" id="IPR030378">
    <property type="entry name" value="G_CP_dom"/>
</dbReference>
<dbReference type="Proteomes" id="UP001642484">
    <property type="component" value="Unassembled WGS sequence"/>
</dbReference>
<dbReference type="Gene3D" id="3.40.50.300">
    <property type="entry name" value="P-loop containing nucleotide triphosphate hydrolases"/>
    <property type="match status" value="1"/>
</dbReference>
<evidence type="ECO:0000313" key="7">
    <source>
        <dbReference type="Proteomes" id="UP001642484"/>
    </source>
</evidence>
<reference evidence="6 7" key="1">
    <citation type="submission" date="2024-02" db="EMBL/GenBank/DDBJ databases">
        <authorList>
            <person name="Chen Y."/>
            <person name="Shah S."/>
            <person name="Dougan E. K."/>
            <person name="Thang M."/>
            <person name="Chan C."/>
        </authorList>
    </citation>
    <scope>NUCLEOTIDE SEQUENCE [LARGE SCALE GENOMIC DNA]</scope>
</reference>
<dbReference type="SUPFAM" id="SSF52540">
    <property type="entry name" value="P-loop containing nucleoside triphosphate hydrolases"/>
    <property type="match status" value="1"/>
</dbReference>
<evidence type="ECO:0000259" key="4">
    <source>
        <dbReference type="PROSITE" id="PS50936"/>
    </source>
</evidence>
<evidence type="ECO:0000256" key="3">
    <source>
        <dbReference type="SAM" id="MobiDB-lite"/>
    </source>
</evidence>
<feature type="compositionally biased region" description="Basic and acidic residues" evidence="3">
    <location>
        <begin position="82"/>
        <end position="96"/>
    </location>
</feature>
<evidence type="ECO:0008006" key="8">
    <source>
        <dbReference type="Google" id="ProtNLM"/>
    </source>
</evidence>
<dbReference type="PROSITE" id="PS50936">
    <property type="entry name" value="ENGC_GTPASE"/>
    <property type="match status" value="1"/>
</dbReference>